<dbReference type="PANTHER" id="PTHR45783:SF3">
    <property type="entry name" value="KINESIN LIGHT CHAIN"/>
    <property type="match status" value="1"/>
</dbReference>
<dbReference type="RefSeq" id="WP_377068371.1">
    <property type="nucleotide sequence ID" value="NZ_JBHMEC010000010.1"/>
</dbReference>
<dbReference type="SUPFAM" id="SSF48452">
    <property type="entry name" value="TPR-like"/>
    <property type="match status" value="2"/>
</dbReference>
<comment type="similarity">
    <text evidence="2">Belongs to the kinesin light chain family.</text>
</comment>
<keyword evidence="11" id="KW-0472">Membrane</keyword>
<dbReference type="Pfam" id="PF13424">
    <property type="entry name" value="TPR_12"/>
    <property type="match status" value="2"/>
</dbReference>
<reference evidence="12 13" key="1">
    <citation type="submission" date="2024-09" db="EMBL/GenBank/DDBJ databases">
        <authorList>
            <person name="Sun Q."/>
            <person name="Mori K."/>
        </authorList>
    </citation>
    <scope>NUCLEOTIDE SEQUENCE [LARGE SCALE GENOMIC DNA]</scope>
    <source>
        <strain evidence="12 13">CECT 9424</strain>
    </source>
</reference>
<evidence type="ECO:0000256" key="2">
    <source>
        <dbReference type="ARBA" id="ARBA00009622"/>
    </source>
</evidence>
<evidence type="ECO:0000256" key="9">
    <source>
        <dbReference type="ARBA" id="ARBA00023212"/>
    </source>
</evidence>
<protein>
    <submittedName>
        <fullName evidence="12">Tetratricopeptide repeat protein</fullName>
    </submittedName>
</protein>
<keyword evidence="3" id="KW-0963">Cytoplasm</keyword>
<name>A0ABV5HYG4_9RHOB</name>
<sequence length="473" mass="52854">MLELWIAVKEWLVAEAAWVIPLTAIIAALAVVIGWAKWPFKRDKPTQLAPETIDQIKPPQARDGPALTTPEFIRVRRELKADLEQELAEADDAEKAQLRARIAELESQIVNPEKSLAEARKRIADLERLLDREANHIGGDRIARAKAALEQGDYSLADDIFAEIEARNELAVQETARAAHGRGEVAEAEVRWHDAYTHYKRASELHETFDHLTAYARMTWRLAKGAEAISVQEQLVDWAKSEHGDDSAEYATQLNNLAGLVQAQGRYEEAERLYCTALEIDHATIGEGHPGYATRLNNLAHVIQAQGHFEEAERLYRVALKIGLTTIGKEHPAYAIRLTNLADVVRVQGRYVEAEALCREAVELDRATIGEGHPNYATHLNNLAAVVETQWRYEEAEALYREAQEIDLATIGGGHPEYAIRLGNLGRLLGQTGRPIEGRAMLEQALAIFRAALPLDHPHIAETQRRLKALPDD</sequence>
<accession>A0ABV5HYG4</accession>
<keyword evidence="6" id="KW-0802">TPR repeat</keyword>
<dbReference type="InterPro" id="IPR011990">
    <property type="entry name" value="TPR-like_helical_dom_sf"/>
</dbReference>
<evidence type="ECO:0000256" key="3">
    <source>
        <dbReference type="ARBA" id="ARBA00022490"/>
    </source>
</evidence>
<evidence type="ECO:0000256" key="4">
    <source>
        <dbReference type="ARBA" id="ARBA00022701"/>
    </source>
</evidence>
<evidence type="ECO:0000313" key="13">
    <source>
        <dbReference type="Proteomes" id="UP001589670"/>
    </source>
</evidence>
<feature type="coiled-coil region" evidence="10">
    <location>
        <begin position="73"/>
        <end position="136"/>
    </location>
</feature>
<keyword evidence="7 10" id="KW-0175">Coiled coil</keyword>
<keyword evidence="9" id="KW-0206">Cytoskeleton</keyword>
<gene>
    <name evidence="12" type="ORF">ACFFU4_06755</name>
</gene>
<keyword evidence="13" id="KW-1185">Reference proteome</keyword>
<dbReference type="EMBL" id="JBHMEC010000010">
    <property type="protein sequence ID" value="MFB9149451.1"/>
    <property type="molecule type" value="Genomic_DNA"/>
</dbReference>
<evidence type="ECO:0000256" key="8">
    <source>
        <dbReference type="ARBA" id="ARBA00023175"/>
    </source>
</evidence>
<dbReference type="Proteomes" id="UP001589670">
    <property type="component" value="Unassembled WGS sequence"/>
</dbReference>
<evidence type="ECO:0000256" key="1">
    <source>
        <dbReference type="ARBA" id="ARBA00004245"/>
    </source>
</evidence>
<feature type="transmembrane region" description="Helical" evidence="11">
    <location>
        <begin position="16"/>
        <end position="36"/>
    </location>
</feature>
<evidence type="ECO:0000256" key="7">
    <source>
        <dbReference type="ARBA" id="ARBA00023054"/>
    </source>
</evidence>
<dbReference type="PANTHER" id="PTHR45783">
    <property type="entry name" value="KINESIN LIGHT CHAIN"/>
    <property type="match status" value="1"/>
</dbReference>
<comment type="subcellular location">
    <subcellularLocation>
        <location evidence="1">Cytoplasm</location>
        <location evidence="1">Cytoskeleton</location>
    </subcellularLocation>
</comment>
<keyword evidence="4" id="KW-0493">Microtubule</keyword>
<evidence type="ECO:0000256" key="5">
    <source>
        <dbReference type="ARBA" id="ARBA00022737"/>
    </source>
</evidence>
<evidence type="ECO:0000256" key="10">
    <source>
        <dbReference type="SAM" id="Coils"/>
    </source>
</evidence>
<dbReference type="InterPro" id="IPR019734">
    <property type="entry name" value="TPR_rpt"/>
</dbReference>
<comment type="caution">
    <text evidence="12">The sequence shown here is derived from an EMBL/GenBank/DDBJ whole genome shotgun (WGS) entry which is preliminary data.</text>
</comment>
<keyword evidence="11" id="KW-0812">Transmembrane</keyword>
<dbReference type="Gene3D" id="1.25.40.10">
    <property type="entry name" value="Tetratricopeptide repeat domain"/>
    <property type="match status" value="2"/>
</dbReference>
<evidence type="ECO:0000256" key="11">
    <source>
        <dbReference type="SAM" id="Phobius"/>
    </source>
</evidence>
<evidence type="ECO:0000313" key="12">
    <source>
        <dbReference type="EMBL" id="MFB9149451.1"/>
    </source>
</evidence>
<dbReference type="SMART" id="SM00028">
    <property type="entry name" value="TPR"/>
    <property type="match status" value="6"/>
</dbReference>
<dbReference type="Pfam" id="PF13374">
    <property type="entry name" value="TPR_10"/>
    <property type="match status" value="1"/>
</dbReference>
<evidence type="ECO:0000256" key="6">
    <source>
        <dbReference type="ARBA" id="ARBA00022803"/>
    </source>
</evidence>
<organism evidence="12 13">
    <name type="scientific">Roseovarius ramblicola</name>
    <dbReference type="NCBI Taxonomy" id="2022336"/>
    <lineage>
        <taxon>Bacteria</taxon>
        <taxon>Pseudomonadati</taxon>
        <taxon>Pseudomonadota</taxon>
        <taxon>Alphaproteobacteria</taxon>
        <taxon>Rhodobacterales</taxon>
        <taxon>Roseobacteraceae</taxon>
        <taxon>Roseovarius</taxon>
    </lineage>
</organism>
<dbReference type="InterPro" id="IPR002151">
    <property type="entry name" value="Kinesin_light"/>
</dbReference>
<proteinExistence type="inferred from homology"/>
<keyword evidence="8" id="KW-0505">Motor protein</keyword>
<keyword evidence="5" id="KW-0677">Repeat</keyword>
<keyword evidence="11" id="KW-1133">Transmembrane helix</keyword>